<dbReference type="PANTHER" id="PTHR10151:SF120">
    <property type="entry name" value="BIS(5'-ADENOSYL)-TRIPHOSPHATASE"/>
    <property type="match status" value="1"/>
</dbReference>
<dbReference type="Gene3D" id="3.40.720.10">
    <property type="entry name" value="Alkaline Phosphatase, subunit A"/>
    <property type="match status" value="1"/>
</dbReference>
<dbReference type="RefSeq" id="WP_192460666.1">
    <property type="nucleotide sequence ID" value="NZ_JACYFJ010000001.1"/>
</dbReference>
<dbReference type="Pfam" id="PF01663">
    <property type="entry name" value="Phosphodiest"/>
    <property type="match status" value="1"/>
</dbReference>
<dbReference type="InterPro" id="IPR011658">
    <property type="entry name" value="PA14_dom"/>
</dbReference>
<accession>A0ABV8JRG9</accession>
<evidence type="ECO:0000259" key="1">
    <source>
        <dbReference type="PROSITE" id="PS51820"/>
    </source>
</evidence>
<dbReference type="Pfam" id="PF07691">
    <property type="entry name" value="PA14"/>
    <property type="match status" value="1"/>
</dbReference>
<dbReference type="InterPro" id="IPR002591">
    <property type="entry name" value="Phosphodiest/P_Trfase"/>
</dbReference>
<dbReference type="InterPro" id="IPR017850">
    <property type="entry name" value="Alkaline_phosphatase_core_sf"/>
</dbReference>
<dbReference type="SUPFAM" id="SSF53649">
    <property type="entry name" value="Alkaline phosphatase-like"/>
    <property type="match status" value="1"/>
</dbReference>
<organism evidence="2 3">
    <name type="scientific">Euzebyella saccharophila</name>
    <dbReference type="NCBI Taxonomy" id="679664"/>
    <lineage>
        <taxon>Bacteria</taxon>
        <taxon>Pseudomonadati</taxon>
        <taxon>Bacteroidota</taxon>
        <taxon>Flavobacteriia</taxon>
        <taxon>Flavobacteriales</taxon>
        <taxon>Flavobacteriaceae</taxon>
        <taxon>Euzebyella</taxon>
    </lineage>
</organism>
<comment type="caution">
    <text evidence="2">The sequence shown here is derived from an EMBL/GenBank/DDBJ whole genome shotgun (WGS) entry which is preliminary data.</text>
</comment>
<dbReference type="Pfam" id="PF13290">
    <property type="entry name" value="CHB_HEX_C_1"/>
    <property type="match status" value="1"/>
</dbReference>
<proteinExistence type="predicted"/>
<reference evidence="3" key="1">
    <citation type="journal article" date="2019" name="Int. J. Syst. Evol. Microbiol.">
        <title>The Global Catalogue of Microorganisms (GCM) 10K type strain sequencing project: providing services to taxonomists for standard genome sequencing and annotation.</title>
        <authorList>
            <consortium name="The Broad Institute Genomics Platform"/>
            <consortium name="The Broad Institute Genome Sequencing Center for Infectious Disease"/>
            <person name="Wu L."/>
            <person name="Ma J."/>
        </authorList>
    </citation>
    <scope>NUCLEOTIDE SEQUENCE [LARGE SCALE GENOMIC DNA]</scope>
    <source>
        <strain evidence="3">CECT 7477</strain>
    </source>
</reference>
<name>A0ABV8JRG9_9FLAO</name>
<dbReference type="PANTHER" id="PTHR10151">
    <property type="entry name" value="ECTONUCLEOTIDE PYROPHOSPHATASE/PHOSPHODIESTERASE"/>
    <property type="match status" value="1"/>
</dbReference>
<keyword evidence="3" id="KW-1185">Reference proteome</keyword>
<dbReference type="EMBL" id="JBHSAW010000004">
    <property type="protein sequence ID" value="MFC4095675.1"/>
    <property type="molecule type" value="Genomic_DNA"/>
</dbReference>
<protein>
    <submittedName>
        <fullName evidence="2">Alkaline phosphatase family protein</fullName>
    </submittedName>
</protein>
<evidence type="ECO:0000313" key="2">
    <source>
        <dbReference type="EMBL" id="MFC4095675.1"/>
    </source>
</evidence>
<gene>
    <name evidence="2" type="ORF">ACFOUT_07300</name>
</gene>
<feature type="domain" description="PA14" evidence="1">
    <location>
        <begin position="428"/>
        <end position="567"/>
    </location>
</feature>
<sequence length="573" mass="63672">MKRPFPDKEQMTLTLDFGGMLIKPTVQKTIKATIVLCVLWSTCINAQSQAIKGIEHVVVIGFDGLSPDGLQTAKTPTFDRLIAEGASTMHARAVLPTSSSSNWASMIMGAGPEQHGITSNAWERDNFTLPAVTQSEDFLFPTIFKLIKEQLNNTEVGAIYHWGGFGRLFEKSAVDYDMNPESEEKTAQVASEYIKTQQPKFTFIHFDHVDHAGHAFGHGTLHYYKSVEKADILLKEVLQTIETSEMAKNTLVIVSSDHGGLGTGHGGESLQEVEIPFIVWGPSVKKGYTIQHPVYQYDNAATVAYAMGIEPPRAWIGKPVQTAFEGFEETDAYPVLVQLKEPIIYPKAEGYKKAGGLFTDKAEVKIENPNQAGEIRFTMDGSFPTASSQIYEGPFALSNNSIIKSAVFENGKIRSLVAEAYFRIKKEATEKPVKYELFYLKDLTFIPELKNKKPDLTGNLFEITSDELGDKIKPNTAVRFTSEFQVQEIDSYRFYIRSDDGSKLLIDGKLVVDNDGDHGVKEKNGQILLKAGTHQIEVLWFNGGGDGWLDVFIENGKMSKQILSTKQLLKTTE</sequence>
<dbReference type="SMART" id="SM00758">
    <property type="entry name" value="PA14"/>
    <property type="match status" value="1"/>
</dbReference>
<dbReference type="InterPro" id="IPR037524">
    <property type="entry name" value="PA14/GLEYA"/>
</dbReference>
<dbReference type="InterPro" id="IPR059177">
    <property type="entry name" value="GH29D-like_dom"/>
</dbReference>
<dbReference type="Gene3D" id="3.90.182.10">
    <property type="entry name" value="Toxin - Anthrax Protective Antigen,domain 1"/>
    <property type="match status" value="1"/>
</dbReference>
<evidence type="ECO:0000313" key="3">
    <source>
        <dbReference type="Proteomes" id="UP001595814"/>
    </source>
</evidence>
<dbReference type="SUPFAM" id="SSF56988">
    <property type="entry name" value="Anthrax protective antigen"/>
    <property type="match status" value="1"/>
</dbReference>
<dbReference type="CDD" id="cd00016">
    <property type="entry name" value="ALP_like"/>
    <property type="match status" value="1"/>
</dbReference>
<dbReference type="PROSITE" id="PS51820">
    <property type="entry name" value="PA14"/>
    <property type="match status" value="1"/>
</dbReference>
<dbReference type="Proteomes" id="UP001595814">
    <property type="component" value="Unassembled WGS sequence"/>
</dbReference>